<dbReference type="EMBL" id="LFYT02000003">
    <property type="protein sequence ID" value="PVE43958.1"/>
    <property type="molecule type" value="Genomic_DNA"/>
</dbReference>
<organism evidence="1 2">
    <name type="scientific">Limnohabitans planktonicus II-D5</name>
    <dbReference type="NCBI Taxonomy" id="1293045"/>
    <lineage>
        <taxon>Bacteria</taxon>
        <taxon>Pseudomonadati</taxon>
        <taxon>Pseudomonadota</taxon>
        <taxon>Betaproteobacteria</taxon>
        <taxon>Burkholderiales</taxon>
        <taxon>Comamonadaceae</taxon>
        <taxon>Limnohabitans</taxon>
    </lineage>
</organism>
<name>A0A2T7UH65_9BURK</name>
<reference evidence="1" key="1">
    <citation type="submission" date="2017-04" db="EMBL/GenBank/DDBJ databases">
        <title>Unexpected and diverse lifestyles within the genus Limnohabitans.</title>
        <authorList>
            <person name="Kasalicky V."/>
            <person name="Mehrshad M."/>
            <person name="Andrei S.-A."/>
            <person name="Salcher M."/>
            <person name="Kratochvilova H."/>
            <person name="Simek K."/>
            <person name="Ghai R."/>
        </authorList>
    </citation>
    <scope>NUCLEOTIDE SEQUENCE [LARGE SCALE GENOMIC DNA]</scope>
    <source>
        <strain evidence="1">II-D5</strain>
    </source>
</reference>
<accession>A0A2T7UH65</accession>
<dbReference type="AlphaFoldDB" id="A0A2T7UH65"/>
<keyword evidence="2" id="KW-1185">Reference proteome</keyword>
<comment type="caution">
    <text evidence="1">The sequence shown here is derived from an EMBL/GenBank/DDBJ whole genome shotgun (WGS) entry which is preliminary data.</text>
</comment>
<evidence type="ECO:0000313" key="2">
    <source>
        <dbReference type="Proteomes" id="UP000037507"/>
    </source>
</evidence>
<gene>
    <name evidence="1" type="ORF">H663_003065</name>
</gene>
<evidence type="ECO:0000313" key="1">
    <source>
        <dbReference type="EMBL" id="PVE43958.1"/>
    </source>
</evidence>
<proteinExistence type="predicted"/>
<dbReference type="Proteomes" id="UP000037507">
    <property type="component" value="Unassembled WGS sequence"/>
</dbReference>
<sequence>MPAHQCTFGGVRYKIPYSFAKVMHPKCASAETVAFWIPLAHMANGTEAAGTKLAREALKLGLMSPYGVRISLQANDSTLRQRSTYDSCKPRHIDADTLPTKLYFDMTMYVDRSAKGKLATDDHCYVSDDPKYEFYPGIPVSYFVPFIYSFRGGSKASPKETRAKAAFTLHNDKVFVEYLLQTDMLPYWKEIHTAVLNLVQSWEQ</sequence>
<protein>
    <submittedName>
        <fullName evidence="1">Uncharacterized protein</fullName>
    </submittedName>
</protein>
<dbReference type="STRING" id="1293045.H663_19970"/>